<sequence length="185" mass="22193">MIYRNVEFYNTPDGEVMIKEENKPARVFTESERELINNVLSLIRDRYVDAYNKLLEIYSKSDRNKLYYEFRIVHRFIRCNFGEYDQFNYDIDASGNYEFEEVKCPLRGECLYEGVVCKPKLTTELTDREMMVFRLIVDNMQTEEIAKELAISIPTVNRHRENIKFKIGVKSVSQMVNYWHHNNMK</sequence>
<reference evidence="5" key="1">
    <citation type="submission" date="2022-08" db="EMBL/GenBank/DDBJ databases">
        <title>Genome Sequencing of Bacteroides fragilis Group Isolates with Nanopore Technology.</title>
        <authorList>
            <person name="Tisza M.J."/>
            <person name="Smith D."/>
            <person name="Dekker J.P."/>
        </authorList>
    </citation>
    <scope>NUCLEOTIDE SEQUENCE</scope>
    <source>
        <strain evidence="5">BFG-70</strain>
    </source>
</reference>
<dbReference type="PANTHER" id="PTHR44688">
    <property type="entry name" value="DNA-BINDING TRANSCRIPTIONAL ACTIVATOR DEVR_DOSR"/>
    <property type="match status" value="1"/>
</dbReference>
<name>A0AAQ2NDZ9_BACFG</name>
<dbReference type="AlphaFoldDB" id="A0AAQ2NDZ9"/>
<evidence type="ECO:0000256" key="3">
    <source>
        <dbReference type="ARBA" id="ARBA00023163"/>
    </source>
</evidence>
<keyword evidence="1" id="KW-0805">Transcription regulation</keyword>
<evidence type="ECO:0000313" key="6">
    <source>
        <dbReference type="Proteomes" id="UP001060330"/>
    </source>
</evidence>
<dbReference type="Pfam" id="PF00196">
    <property type="entry name" value="GerE"/>
    <property type="match status" value="1"/>
</dbReference>
<dbReference type="InterPro" id="IPR016032">
    <property type="entry name" value="Sig_transdc_resp-reg_C-effctor"/>
</dbReference>
<evidence type="ECO:0000313" key="5">
    <source>
        <dbReference type="EMBL" id="UVR56847.1"/>
    </source>
</evidence>
<proteinExistence type="predicted"/>
<dbReference type="PANTHER" id="PTHR44688:SF16">
    <property type="entry name" value="DNA-BINDING TRANSCRIPTIONAL ACTIVATOR DEVR_DOSR"/>
    <property type="match status" value="1"/>
</dbReference>
<dbReference type="PROSITE" id="PS50043">
    <property type="entry name" value="HTH_LUXR_2"/>
    <property type="match status" value="1"/>
</dbReference>
<accession>A0AAQ2NDZ9</accession>
<dbReference type="GeneID" id="99669230"/>
<dbReference type="EMBL" id="CP103216">
    <property type="protein sequence ID" value="UVR56847.1"/>
    <property type="molecule type" value="Genomic_DNA"/>
</dbReference>
<protein>
    <submittedName>
        <fullName evidence="5">Helix-turn-helix transcriptional regulator</fullName>
    </submittedName>
</protein>
<evidence type="ECO:0000256" key="1">
    <source>
        <dbReference type="ARBA" id="ARBA00023015"/>
    </source>
</evidence>
<dbReference type="SMART" id="SM00421">
    <property type="entry name" value="HTH_LUXR"/>
    <property type="match status" value="1"/>
</dbReference>
<dbReference type="SUPFAM" id="SSF46894">
    <property type="entry name" value="C-terminal effector domain of the bipartite response regulators"/>
    <property type="match status" value="1"/>
</dbReference>
<keyword evidence="3" id="KW-0804">Transcription</keyword>
<dbReference type="InterPro" id="IPR000792">
    <property type="entry name" value="Tscrpt_reg_LuxR_C"/>
</dbReference>
<dbReference type="Gene3D" id="1.10.10.10">
    <property type="entry name" value="Winged helix-like DNA-binding domain superfamily/Winged helix DNA-binding domain"/>
    <property type="match status" value="1"/>
</dbReference>
<dbReference type="PRINTS" id="PR00038">
    <property type="entry name" value="HTHLUXR"/>
</dbReference>
<dbReference type="GO" id="GO:0006355">
    <property type="term" value="P:regulation of DNA-templated transcription"/>
    <property type="evidence" value="ECO:0007669"/>
    <property type="project" value="InterPro"/>
</dbReference>
<dbReference type="InterPro" id="IPR036388">
    <property type="entry name" value="WH-like_DNA-bd_sf"/>
</dbReference>
<gene>
    <name evidence="5" type="ORF">NXX45_01890</name>
</gene>
<evidence type="ECO:0000259" key="4">
    <source>
        <dbReference type="PROSITE" id="PS50043"/>
    </source>
</evidence>
<feature type="domain" description="HTH luxR-type" evidence="4">
    <location>
        <begin position="118"/>
        <end position="183"/>
    </location>
</feature>
<dbReference type="CDD" id="cd06170">
    <property type="entry name" value="LuxR_C_like"/>
    <property type="match status" value="1"/>
</dbReference>
<keyword evidence="2" id="KW-0238">DNA-binding</keyword>
<dbReference type="RefSeq" id="WP_032542138.1">
    <property type="nucleotide sequence ID" value="NZ_CP036539.1"/>
</dbReference>
<evidence type="ECO:0000256" key="2">
    <source>
        <dbReference type="ARBA" id="ARBA00023125"/>
    </source>
</evidence>
<dbReference type="GO" id="GO:0003677">
    <property type="term" value="F:DNA binding"/>
    <property type="evidence" value="ECO:0007669"/>
    <property type="project" value="UniProtKB-KW"/>
</dbReference>
<organism evidence="5 6">
    <name type="scientific">Bacteroides fragilis</name>
    <dbReference type="NCBI Taxonomy" id="817"/>
    <lineage>
        <taxon>Bacteria</taxon>
        <taxon>Pseudomonadati</taxon>
        <taxon>Bacteroidota</taxon>
        <taxon>Bacteroidia</taxon>
        <taxon>Bacteroidales</taxon>
        <taxon>Bacteroidaceae</taxon>
        <taxon>Bacteroides</taxon>
    </lineage>
</organism>
<dbReference type="Proteomes" id="UP001060330">
    <property type="component" value="Chromosome"/>
</dbReference>